<keyword evidence="1" id="KW-1133">Transmembrane helix</keyword>
<organism evidence="3 4">
    <name type="scientific">Candida glabrata</name>
    <name type="common">Yeast</name>
    <name type="synonym">Torulopsis glabrata</name>
    <dbReference type="NCBI Taxonomy" id="5478"/>
    <lineage>
        <taxon>Eukaryota</taxon>
        <taxon>Fungi</taxon>
        <taxon>Dikarya</taxon>
        <taxon>Ascomycota</taxon>
        <taxon>Saccharomycotina</taxon>
        <taxon>Saccharomycetes</taxon>
        <taxon>Saccharomycetales</taxon>
        <taxon>Saccharomycetaceae</taxon>
        <taxon>Nakaseomyces</taxon>
    </lineage>
</organism>
<evidence type="ECO:0000313" key="4">
    <source>
        <dbReference type="Proteomes" id="UP000054886"/>
    </source>
</evidence>
<dbReference type="VEuPathDB" id="FungiDB:GWK60_A03025"/>
<dbReference type="VEuPathDB" id="FungiDB:GVI51_A02981"/>
<dbReference type="Proteomes" id="UP000054886">
    <property type="component" value="Unassembled WGS sequence"/>
</dbReference>
<dbReference type="AlphaFoldDB" id="A0A0W0CUE7"/>
<dbReference type="GO" id="GO:0097250">
    <property type="term" value="P:mitochondrial respirasome assembly"/>
    <property type="evidence" value="ECO:0007669"/>
    <property type="project" value="EnsemblFungi"/>
</dbReference>
<dbReference type="VEuPathDB" id="FungiDB:GW608_A02959"/>
<sequence length="115" mass="12713">MSNPFKNIGKNLLYISGVGVLSLVIVKSIVRARRDAKFKPHALVGDEASSAQDYYDNLAQVKPGFPLPKKLDKDEEFSIVDAATTRKSKYEAGGVSAVTRKRGDRLGFLDRRNND</sequence>
<feature type="transmembrane region" description="Helical" evidence="1">
    <location>
        <begin position="12"/>
        <end position="30"/>
    </location>
</feature>
<proteinExistence type="predicted"/>
<accession>A0A0W0CUE7</accession>
<dbReference type="GO" id="GO:0005743">
    <property type="term" value="C:mitochondrial inner membrane"/>
    <property type="evidence" value="ECO:0007669"/>
    <property type="project" value="EnsemblFungi"/>
</dbReference>
<reference evidence="3 4" key="1">
    <citation type="submission" date="2015-10" db="EMBL/GenBank/DDBJ databases">
        <title>Draft genomes sequences of Candida glabrata isolates 1A, 1B, 2A, 2B, 3A and 3B.</title>
        <authorList>
            <person name="Haavelsrud O.E."/>
            <person name="Gaustad P."/>
        </authorList>
    </citation>
    <scope>NUCLEOTIDE SEQUENCE [LARGE SCALE GENOMIC DNA]</scope>
    <source>
        <strain evidence="3">910700640</strain>
    </source>
</reference>
<dbReference type="GO" id="GO:0033617">
    <property type="term" value="P:mitochondrial respiratory chain complex IV assembly"/>
    <property type="evidence" value="ECO:0007669"/>
    <property type="project" value="EnsemblFungi"/>
</dbReference>
<keyword evidence="1" id="KW-0812">Transmembrane</keyword>
<dbReference type="OMA" id="AQVKPGF"/>
<name>A0A0W0CUE7_CANGB</name>
<comment type="caution">
    <text evidence="3">The sequence shown here is derived from an EMBL/GenBank/DDBJ whole genome shotgun (WGS) entry which is preliminary data.</text>
</comment>
<protein>
    <submittedName>
        <fullName evidence="3">Putative mitochondrial outer membrane protein</fullName>
    </submittedName>
</protein>
<gene>
    <name evidence="2" type="ORF">AO440_005502</name>
    <name evidence="3" type="ORF">AO440_005716</name>
</gene>
<dbReference type="VEuPathDB" id="FungiDB:B1J91_A03146g"/>
<dbReference type="OrthoDB" id="3999982at2759"/>
<dbReference type="VEuPathDB" id="FungiDB:CAGL0A03146g"/>
<evidence type="ECO:0000313" key="3">
    <source>
        <dbReference type="EMBL" id="KTB13741.1"/>
    </source>
</evidence>
<dbReference type="GO" id="GO:0034551">
    <property type="term" value="P:mitochondrial respiratory chain complex III assembly"/>
    <property type="evidence" value="ECO:0007669"/>
    <property type="project" value="EnsemblFungi"/>
</dbReference>
<evidence type="ECO:0000256" key="1">
    <source>
        <dbReference type="SAM" id="Phobius"/>
    </source>
</evidence>
<keyword evidence="1" id="KW-0472">Membrane</keyword>
<dbReference type="EMBL" id="LLZZ01000006">
    <property type="protein sequence ID" value="KTB13741.1"/>
    <property type="molecule type" value="Genomic_DNA"/>
</dbReference>
<evidence type="ECO:0000313" key="2">
    <source>
        <dbReference type="EMBL" id="KTA95998.1"/>
    </source>
</evidence>
<dbReference type="EMBL" id="LLZZ01000177">
    <property type="protein sequence ID" value="KTA95998.1"/>
    <property type="molecule type" value="Genomic_DNA"/>
</dbReference>